<protein>
    <submittedName>
        <fullName evidence="3">C2H2-type domain-containing protein</fullName>
    </submittedName>
</protein>
<evidence type="ECO:0000313" key="2">
    <source>
        <dbReference type="Proteomes" id="UP000887540"/>
    </source>
</evidence>
<proteinExistence type="predicted"/>
<sequence length="286" mass="31597">MREKTIVDLSNMERRIYYVTYYSSSDDDSTLDSAASGSEKRKTKESTPVAKARSNGIKKEISQPPRGNSSARDDELRKGNLLDQRRKRNQQQNKRSSVLLDNLAPLPPPPNGLPACEYQNLAKGNGQAIVEKPLPKLPPDLGEDDDEEGGVVVDDEEDAVYINTRIPLIRNRTDGGTSTNDSGIGGSTADGLPQDYANARLPLKPTRVSQKIQQLLQTLQRRVVAFLIYRSIAVHIRSPSPNYLRPATPFSSSTAWSVLLLHHCSFACDQCGKVDGDHPAHRTHTK</sequence>
<dbReference type="Proteomes" id="UP000887540">
    <property type="component" value="Unplaced"/>
</dbReference>
<name>A0A914EFX2_9BILA</name>
<feature type="compositionally biased region" description="Low complexity" evidence="1">
    <location>
        <begin position="90"/>
        <end position="104"/>
    </location>
</feature>
<evidence type="ECO:0000256" key="1">
    <source>
        <dbReference type="SAM" id="MobiDB-lite"/>
    </source>
</evidence>
<dbReference type="WBParaSite" id="ACRNAN_scaffold7485.g22513.t2">
    <property type="protein sequence ID" value="ACRNAN_scaffold7485.g22513.t2"/>
    <property type="gene ID" value="ACRNAN_scaffold7485.g22513"/>
</dbReference>
<feature type="region of interest" description="Disordered" evidence="1">
    <location>
        <begin position="170"/>
        <end position="196"/>
    </location>
</feature>
<feature type="region of interest" description="Disordered" evidence="1">
    <location>
        <begin position="24"/>
        <end position="112"/>
    </location>
</feature>
<organism evidence="2 3">
    <name type="scientific">Acrobeloides nanus</name>
    <dbReference type="NCBI Taxonomy" id="290746"/>
    <lineage>
        <taxon>Eukaryota</taxon>
        <taxon>Metazoa</taxon>
        <taxon>Ecdysozoa</taxon>
        <taxon>Nematoda</taxon>
        <taxon>Chromadorea</taxon>
        <taxon>Rhabditida</taxon>
        <taxon>Tylenchina</taxon>
        <taxon>Cephalobomorpha</taxon>
        <taxon>Cephaloboidea</taxon>
        <taxon>Cephalobidae</taxon>
        <taxon>Acrobeloides</taxon>
    </lineage>
</organism>
<evidence type="ECO:0000313" key="3">
    <source>
        <dbReference type="WBParaSite" id="ACRNAN_scaffold7485.g22513.t2"/>
    </source>
</evidence>
<reference evidence="3" key="1">
    <citation type="submission" date="2022-11" db="UniProtKB">
        <authorList>
            <consortium name="WormBaseParasite"/>
        </authorList>
    </citation>
    <scope>IDENTIFICATION</scope>
</reference>
<dbReference type="AlphaFoldDB" id="A0A914EFX2"/>
<feature type="compositionally biased region" description="Basic and acidic residues" evidence="1">
    <location>
        <begin position="71"/>
        <end position="84"/>
    </location>
</feature>
<accession>A0A914EFX2</accession>
<keyword evidence="2" id="KW-1185">Reference proteome</keyword>